<dbReference type="OrthoDB" id="9783680at2"/>
<reference evidence="3" key="1">
    <citation type="journal article" date="2019" name="PLoS Negl. Trop. Dis.">
        <title>Revisiting the worldwide diversity of Leptospira species in the environment.</title>
        <authorList>
            <person name="Vincent A.T."/>
            <person name="Schiettekatte O."/>
            <person name="Bourhy P."/>
            <person name="Veyrier F.J."/>
            <person name="Picardeau M."/>
        </authorList>
    </citation>
    <scope>NUCLEOTIDE SEQUENCE [LARGE SCALE GENOMIC DNA]</scope>
    <source>
        <strain evidence="3">201800265</strain>
    </source>
</reference>
<dbReference type="Pfam" id="PF02805">
    <property type="entry name" value="Ada_Zn_binding"/>
    <property type="match status" value="1"/>
</dbReference>
<evidence type="ECO:0000256" key="1">
    <source>
        <dbReference type="ARBA" id="ARBA00023159"/>
    </source>
</evidence>
<dbReference type="InterPro" id="IPR035451">
    <property type="entry name" value="Ada-like_dom_sf"/>
</dbReference>
<proteinExistence type="predicted"/>
<dbReference type="Proteomes" id="UP000297871">
    <property type="component" value="Unassembled WGS sequence"/>
</dbReference>
<dbReference type="EMBL" id="RQFY01000004">
    <property type="protein sequence ID" value="TGL34992.1"/>
    <property type="molecule type" value="Genomic_DNA"/>
</dbReference>
<dbReference type="InterPro" id="IPR004026">
    <property type="entry name" value="Ada_DNA_repair_Zn-bd"/>
</dbReference>
<dbReference type="GO" id="GO:0006281">
    <property type="term" value="P:DNA repair"/>
    <property type="evidence" value="ECO:0007669"/>
    <property type="project" value="InterPro"/>
</dbReference>
<dbReference type="AlphaFoldDB" id="A0A4R9JAL9"/>
<dbReference type="GO" id="GO:0003677">
    <property type="term" value="F:DNA binding"/>
    <property type="evidence" value="ECO:0007669"/>
    <property type="project" value="InterPro"/>
</dbReference>
<feature type="domain" description="Ada DNA repair metal-binding" evidence="2">
    <location>
        <begin position="23"/>
        <end position="68"/>
    </location>
</feature>
<keyword evidence="1" id="KW-0010">Activator</keyword>
<keyword evidence="4" id="KW-1185">Reference proteome</keyword>
<dbReference type="SUPFAM" id="SSF57884">
    <property type="entry name" value="Ada DNA repair protein, N-terminal domain (N-Ada 10)"/>
    <property type="match status" value="1"/>
</dbReference>
<organism evidence="3 4">
    <name type="scientific">Leptospira koniambonensis</name>
    <dbReference type="NCBI Taxonomy" id="2484950"/>
    <lineage>
        <taxon>Bacteria</taxon>
        <taxon>Pseudomonadati</taxon>
        <taxon>Spirochaetota</taxon>
        <taxon>Spirochaetia</taxon>
        <taxon>Leptospirales</taxon>
        <taxon>Leptospiraceae</taxon>
        <taxon>Leptospira</taxon>
    </lineage>
</organism>
<dbReference type="GO" id="GO:0008270">
    <property type="term" value="F:zinc ion binding"/>
    <property type="evidence" value="ECO:0007669"/>
    <property type="project" value="InterPro"/>
</dbReference>
<gene>
    <name evidence="3" type="ORF">EHQ52_10950</name>
</gene>
<evidence type="ECO:0000313" key="3">
    <source>
        <dbReference type="EMBL" id="TGL34992.1"/>
    </source>
</evidence>
<sequence>MFLHSEFQPQEIRSLIRKKNLALAGNLKLKIYGTLFCNSGKRMNKQNRIFFSSEKEAINLGFRPCGHCLKEKYKVWKHGTV</sequence>
<evidence type="ECO:0000313" key="4">
    <source>
        <dbReference type="Proteomes" id="UP000297871"/>
    </source>
</evidence>
<dbReference type="GO" id="GO:0006355">
    <property type="term" value="P:regulation of DNA-templated transcription"/>
    <property type="evidence" value="ECO:0007669"/>
    <property type="project" value="InterPro"/>
</dbReference>
<name>A0A4R9JAL9_9LEPT</name>
<evidence type="ECO:0000259" key="2">
    <source>
        <dbReference type="Pfam" id="PF02805"/>
    </source>
</evidence>
<protein>
    <submittedName>
        <fullName evidence="3">Metal-binding protein</fullName>
    </submittedName>
</protein>
<dbReference type="GO" id="GO:0008168">
    <property type="term" value="F:methyltransferase activity"/>
    <property type="evidence" value="ECO:0007669"/>
    <property type="project" value="InterPro"/>
</dbReference>
<comment type="caution">
    <text evidence="3">The sequence shown here is derived from an EMBL/GenBank/DDBJ whole genome shotgun (WGS) entry which is preliminary data.</text>
</comment>
<dbReference type="Gene3D" id="3.40.10.10">
    <property type="entry name" value="DNA Methylphosphotriester Repair Domain"/>
    <property type="match status" value="1"/>
</dbReference>
<accession>A0A4R9JAL9</accession>